<sequence>MRVRRTPVFTSGLTRNPLYIGFGSNLFKSDSKSPSDYPSTKPPCIKITSLSPLSSLYLFANKLLDNSSPTILRLRSEIYLVSLIDREQSDLKLRECIDPNLQYLLYKA</sequence>
<evidence type="ECO:0000313" key="2">
    <source>
        <dbReference type="Proteomes" id="UP000554482"/>
    </source>
</evidence>
<dbReference type="Proteomes" id="UP000554482">
    <property type="component" value="Unassembled WGS sequence"/>
</dbReference>
<organism evidence="1 2">
    <name type="scientific">Thalictrum thalictroides</name>
    <name type="common">Rue-anemone</name>
    <name type="synonym">Anemone thalictroides</name>
    <dbReference type="NCBI Taxonomy" id="46969"/>
    <lineage>
        <taxon>Eukaryota</taxon>
        <taxon>Viridiplantae</taxon>
        <taxon>Streptophyta</taxon>
        <taxon>Embryophyta</taxon>
        <taxon>Tracheophyta</taxon>
        <taxon>Spermatophyta</taxon>
        <taxon>Magnoliopsida</taxon>
        <taxon>Ranunculales</taxon>
        <taxon>Ranunculaceae</taxon>
        <taxon>Thalictroideae</taxon>
        <taxon>Thalictrum</taxon>
    </lineage>
</organism>
<keyword evidence="2" id="KW-1185">Reference proteome</keyword>
<comment type="caution">
    <text evidence="1">The sequence shown here is derived from an EMBL/GenBank/DDBJ whole genome shotgun (WGS) entry which is preliminary data.</text>
</comment>
<name>A0A7J6WVG0_THATH</name>
<evidence type="ECO:0000313" key="1">
    <source>
        <dbReference type="EMBL" id="KAF5201406.1"/>
    </source>
</evidence>
<accession>A0A7J6WVG0</accession>
<protein>
    <submittedName>
        <fullName evidence="1">Uncharacterized protein</fullName>
    </submittedName>
</protein>
<dbReference type="EMBL" id="JABWDY010009482">
    <property type="protein sequence ID" value="KAF5201406.1"/>
    <property type="molecule type" value="Genomic_DNA"/>
</dbReference>
<reference evidence="1 2" key="1">
    <citation type="submission" date="2020-06" db="EMBL/GenBank/DDBJ databases">
        <title>Transcriptomic and genomic resources for Thalictrum thalictroides and T. hernandezii: Facilitating candidate gene discovery in an emerging model plant lineage.</title>
        <authorList>
            <person name="Arias T."/>
            <person name="Riano-Pachon D.M."/>
            <person name="Di Stilio V.S."/>
        </authorList>
    </citation>
    <scope>NUCLEOTIDE SEQUENCE [LARGE SCALE GENOMIC DNA]</scope>
    <source>
        <strain evidence="2">cv. WT478/WT964</strain>
        <tissue evidence="1">Leaves</tissue>
    </source>
</reference>
<proteinExistence type="predicted"/>
<dbReference type="AlphaFoldDB" id="A0A7J6WVG0"/>
<gene>
    <name evidence="1" type="ORF">FRX31_009004</name>
</gene>